<accession>X1A2W9</accession>
<sequence>MILFATLSACTQSHSPETNTDPAGVLTQEEEVKNTLINMWDAIEKEDIERYASYIHPDFTQFGETDPILRIGKEVEVNGTKEWIKNSSNIHTEMEEPIVVIKDSVAWILYYWKDRGTTNGEAFSSRGKSTRIFVKEKGKWLCIHGHYTLLDSGL</sequence>
<reference evidence="2" key="1">
    <citation type="journal article" date="2014" name="Front. Microbiol.">
        <title>High frequency of phylogenetically diverse reductive dehalogenase-homologous genes in deep subseafloor sedimentary metagenomes.</title>
        <authorList>
            <person name="Kawai M."/>
            <person name="Futagami T."/>
            <person name="Toyoda A."/>
            <person name="Takaki Y."/>
            <person name="Nishi S."/>
            <person name="Hori S."/>
            <person name="Arai W."/>
            <person name="Tsubouchi T."/>
            <person name="Morono Y."/>
            <person name="Uchiyama I."/>
            <person name="Ito T."/>
            <person name="Fujiyama A."/>
            <person name="Inagaki F."/>
            <person name="Takami H."/>
        </authorList>
    </citation>
    <scope>NUCLEOTIDE SEQUENCE</scope>
    <source>
        <strain evidence="2">Expedition CK06-06</strain>
    </source>
</reference>
<dbReference type="Gene3D" id="3.10.450.50">
    <property type="match status" value="1"/>
</dbReference>
<dbReference type="Pfam" id="PF14534">
    <property type="entry name" value="DUF4440"/>
    <property type="match status" value="1"/>
</dbReference>
<dbReference type="InterPro" id="IPR032710">
    <property type="entry name" value="NTF2-like_dom_sf"/>
</dbReference>
<evidence type="ECO:0000259" key="1">
    <source>
        <dbReference type="Pfam" id="PF14534"/>
    </source>
</evidence>
<name>X1A2W9_9ZZZZ</name>
<dbReference type="InterPro" id="IPR027843">
    <property type="entry name" value="DUF4440"/>
</dbReference>
<dbReference type="EMBL" id="BART01008005">
    <property type="protein sequence ID" value="GAG67148.1"/>
    <property type="molecule type" value="Genomic_DNA"/>
</dbReference>
<organism evidence="2">
    <name type="scientific">marine sediment metagenome</name>
    <dbReference type="NCBI Taxonomy" id="412755"/>
    <lineage>
        <taxon>unclassified sequences</taxon>
        <taxon>metagenomes</taxon>
        <taxon>ecological metagenomes</taxon>
    </lineage>
</organism>
<dbReference type="AlphaFoldDB" id="X1A2W9"/>
<dbReference type="SUPFAM" id="SSF54427">
    <property type="entry name" value="NTF2-like"/>
    <property type="match status" value="1"/>
</dbReference>
<comment type="caution">
    <text evidence="2">The sequence shown here is derived from an EMBL/GenBank/DDBJ whole genome shotgun (WGS) entry which is preliminary data.</text>
</comment>
<feature type="domain" description="DUF4440" evidence="1">
    <location>
        <begin position="39"/>
        <end position="141"/>
    </location>
</feature>
<evidence type="ECO:0000313" key="2">
    <source>
        <dbReference type="EMBL" id="GAG67148.1"/>
    </source>
</evidence>
<proteinExistence type="predicted"/>
<gene>
    <name evidence="2" type="ORF">S01H4_18091</name>
</gene>
<protein>
    <recommendedName>
        <fullName evidence="1">DUF4440 domain-containing protein</fullName>
    </recommendedName>
</protein>